<dbReference type="Gene3D" id="3.40.630.30">
    <property type="match status" value="1"/>
</dbReference>
<dbReference type="SUPFAM" id="SSF55729">
    <property type="entry name" value="Acyl-CoA N-acyltransferases (Nat)"/>
    <property type="match status" value="1"/>
</dbReference>
<protein>
    <submittedName>
        <fullName evidence="2">RimJ/RimL family protein N-acetyltransferase</fullName>
    </submittedName>
</protein>
<evidence type="ECO:0000259" key="1">
    <source>
        <dbReference type="PROSITE" id="PS51186"/>
    </source>
</evidence>
<name>A0A7X5V833_9ACTN</name>
<dbReference type="Proteomes" id="UP000555407">
    <property type="component" value="Unassembled WGS sequence"/>
</dbReference>
<dbReference type="AlphaFoldDB" id="A0A7X5V833"/>
<dbReference type="InterPro" id="IPR000182">
    <property type="entry name" value="GNAT_dom"/>
</dbReference>
<comment type="caution">
    <text evidence="2">The sequence shown here is derived from an EMBL/GenBank/DDBJ whole genome shotgun (WGS) entry which is preliminary data.</text>
</comment>
<feature type="domain" description="N-acetyltransferase" evidence="1">
    <location>
        <begin position="15"/>
        <end position="182"/>
    </location>
</feature>
<dbReference type="RefSeq" id="WP_238350337.1">
    <property type="nucleotide sequence ID" value="NZ_JAASRO010000001.1"/>
</dbReference>
<proteinExistence type="predicted"/>
<dbReference type="GO" id="GO:0016747">
    <property type="term" value="F:acyltransferase activity, transferring groups other than amino-acyl groups"/>
    <property type="evidence" value="ECO:0007669"/>
    <property type="project" value="InterPro"/>
</dbReference>
<dbReference type="InterPro" id="IPR051531">
    <property type="entry name" value="N-acetyltransferase"/>
</dbReference>
<evidence type="ECO:0000313" key="2">
    <source>
        <dbReference type="EMBL" id="NIK56370.1"/>
    </source>
</evidence>
<dbReference type="PANTHER" id="PTHR43792">
    <property type="entry name" value="GNAT FAMILY, PUTATIVE (AFU_ORTHOLOGUE AFUA_3G00765)-RELATED-RELATED"/>
    <property type="match status" value="1"/>
</dbReference>
<dbReference type="InterPro" id="IPR016181">
    <property type="entry name" value="Acyl_CoA_acyltransferase"/>
</dbReference>
<accession>A0A7X5V833</accession>
<organism evidence="2 3">
    <name type="scientific">Kribbella shirazensis</name>
    <dbReference type="NCBI Taxonomy" id="1105143"/>
    <lineage>
        <taxon>Bacteria</taxon>
        <taxon>Bacillati</taxon>
        <taxon>Actinomycetota</taxon>
        <taxon>Actinomycetes</taxon>
        <taxon>Propionibacteriales</taxon>
        <taxon>Kribbellaceae</taxon>
        <taxon>Kribbella</taxon>
    </lineage>
</organism>
<dbReference type="PANTHER" id="PTHR43792:SF1">
    <property type="entry name" value="N-ACETYLTRANSFERASE DOMAIN-CONTAINING PROTEIN"/>
    <property type="match status" value="1"/>
</dbReference>
<reference evidence="2 3" key="1">
    <citation type="submission" date="2020-03" db="EMBL/GenBank/DDBJ databases">
        <title>Sequencing the genomes of 1000 actinobacteria strains.</title>
        <authorList>
            <person name="Klenk H.-P."/>
        </authorList>
    </citation>
    <scope>NUCLEOTIDE SEQUENCE [LARGE SCALE GENOMIC DNA]</scope>
    <source>
        <strain evidence="2 3">DSM 45490</strain>
    </source>
</reference>
<dbReference type="Pfam" id="PF13302">
    <property type="entry name" value="Acetyltransf_3"/>
    <property type="match status" value="1"/>
</dbReference>
<evidence type="ECO:0000313" key="3">
    <source>
        <dbReference type="Proteomes" id="UP000555407"/>
    </source>
</evidence>
<gene>
    <name evidence="2" type="ORF">BJY22_002087</name>
</gene>
<dbReference type="EMBL" id="JAASRO010000001">
    <property type="protein sequence ID" value="NIK56370.1"/>
    <property type="molecule type" value="Genomic_DNA"/>
</dbReference>
<sequence length="188" mass="21453">MTMLRPDYPIRTARLTVRPFTPSDLEDLCAIRSRDDVTRYLYAEPETPEQVKEVLERKIGEVTLDAVGKTVSLAVVWPQLDRVIGEVHLQWLSGEHRQGEIGFVINPEYHGNGFATEAAEVVLRLGFAGLGLHRIIGRLDSRNVGSARVLEKLGMRREAHFRHDEIFKGEWSDQLVYAMLDDEWQSRG</sequence>
<keyword evidence="3" id="KW-1185">Reference proteome</keyword>
<keyword evidence="2" id="KW-0808">Transferase</keyword>
<dbReference type="PROSITE" id="PS51186">
    <property type="entry name" value="GNAT"/>
    <property type="match status" value="1"/>
</dbReference>